<gene>
    <name evidence="2" type="ORF">PMG71_01730</name>
</gene>
<proteinExistence type="predicted"/>
<keyword evidence="3" id="KW-1185">Reference proteome</keyword>
<dbReference type="InterPro" id="IPR025587">
    <property type="entry name" value="DUF4351"/>
</dbReference>
<feature type="domain" description="DUF4351" evidence="1">
    <location>
        <begin position="13"/>
        <end position="71"/>
    </location>
</feature>
<dbReference type="PANTHER" id="PTHR35586:SF1">
    <property type="entry name" value="SLL1691 PROTEIN"/>
    <property type="match status" value="1"/>
</dbReference>
<accession>A0ABT7AMM0</accession>
<dbReference type="PANTHER" id="PTHR35586">
    <property type="entry name" value="SLL1691 PROTEIN"/>
    <property type="match status" value="1"/>
</dbReference>
<evidence type="ECO:0000313" key="3">
    <source>
        <dbReference type="Proteomes" id="UP001235303"/>
    </source>
</evidence>
<sequence>MASMMHWMEEGREKGKHEQAVTMILRQLPWKIGAVKPYLQEEIEALSLSALEDLSIALLKFSDSDDLELWLERTARKSPLMIS</sequence>
<dbReference type="Pfam" id="PF14261">
    <property type="entry name" value="DUF4351"/>
    <property type="match status" value="1"/>
</dbReference>
<dbReference type="RefSeq" id="WP_283751911.1">
    <property type="nucleotide sequence ID" value="NZ_JAQOSP010000006.1"/>
</dbReference>
<name>A0ABT7AMM0_9CYAN</name>
<evidence type="ECO:0000313" key="2">
    <source>
        <dbReference type="EMBL" id="MDJ1168144.1"/>
    </source>
</evidence>
<dbReference type="EMBL" id="JAQOSP010000006">
    <property type="protein sequence ID" value="MDJ1168144.1"/>
    <property type="molecule type" value="Genomic_DNA"/>
</dbReference>
<comment type="caution">
    <text evidence="2">The sequence shown here is derived from an EMBL/GenBank/DDBJ whole genome shotgun (WGS) entry which is preliminary data.</text>
</comment>
<organism evidence="2 3">
    <name type="scientific">Roseofilum acuticapitatum BLCC-M154</name>
    <dbReference type="NCBI Taxonomy" id="3022444"/>
    <lineage>
        <taxon>Bacteria</taxon>
        <taxon>Bacillati</taxon>
        <taxon>Cyanobacteriota</taxon>
        <taxon>Cyanophyceae</taxon>
        <taxon>Desertifilales</taxon>
        <taxon>Desertifilaceae</taxon>
        <taxon>Roseofilum</taxon>
        <taxon>Roseofilum acuticapitatum</taxon>
    </lineage>
</organism>
<dbReference type="Proteomes" id="UP001235303">
    <property type="component" value="Unassembled WGS sequence"/>
</dbReference>
<reference evidence="2 3" key="1">
    <citation type="submission" date="2023-01" db="EMBL/GenBank/DDBJ databases">
        <title>Novel diversity within Roseofilum (Cyanobacteria; Desertifilaceae) from marine benthic mats with descriptions of four novel species.</title>
        <authorList>
            <person name="Wang Y."/>
            <person name="Berthold D.E."/>
            <person name="Hu J."/>
            <person name="Lefler F.W."/>
            <person name="Laughinghouse H.D. IV."/>
        </authorList>
    </citation>
    <scope>NUCLEOTIDE SEQUENCE [LARGE SCALE GENOMIC DNA]</scope>
    <source>
        <strain evidence="2 3">BLCC-M154</strain>
    </source>
</reference>
<evidence type="ECO:0000259" key="1">
    <source>
        <dbReference type="Pfam" id="PF14261"/>
    </source>
</evidence>
<protein>
    <submittedName>
        <fullName evidence="2">DUF4351 domain-containing protein</fullName>
    </submittedName>
</protein>